<proteinExistence type="predicted"/>
<gene>
    <name evidence="1" type="ORF">EHO65_18430</name>
</gene>
<dbReference type="AlphaFoldDB" id="A0A4R9GY61"/>
<accession>A0A4R9GY61</accession>
<dbReference type="EMBL" id="RQEY01000024">
    <property type="protein sequence ID" value="TGK36278.1"/>
    <property type="molecule type" value="Genomic_DNA"/>
</dbReference>
<sequence>MLEWSKVEPKKYVDPLTGEGVTMRIRHVPDPVLKRKDVDVDGRDLDLIAREEMETYEEFQKLCEANSGILSEYDFDINKLRKLVIPA</sequence>
<reference evidence="1" key="1">
    <citation type="journal article" date="2019" name="PLoS Negl. Trop. Dis.">
        <title>Revisiting the worldwide diversity of Leptospira species in the environment.</title>
        <authorList>
            <person name="Vincent A.T."/>
            <person name="Schiettekatte O."/>
            <person name="Bourhy P."/>
            <person name="Veyrier F.J."/>
            <person name="Picardeau M."/>
        </authorList>
    </citation>
    <scope>NUCLEOTIDE SEQUENCE [LARGE SCALE GENOMIC DNA]</scope>
    <source>
        <strain evidence="1">201800301</strain>
    </source>
</reference>
<keyword evidence="2" id="KW-1185">Reference proteome</keyword>
<dbReference type="Proteomes" id="UP000298097">
    <property type="component" value="Unassembled WGS sequence"/>
</dbReference>
<evidence type="ECO:0000313" key="2">
    <source>
        <dbReference type="Proteomes" id="UP000298097"/>
    </source>
</evidence>
<dbReference type="RefSeq" id="WP_135776015.1">
    <property type="nucleotide sequence ID" value="NZ_RQEY01000024.1"/>
</dbReference>
<organism evidence="1 2">
    <name type="scientific">Leptospira andrefontaineae</name>
    <dbReference type="NCBI Taxonomy" id="2484976"/>
    <lineage>
        <taxon>Bacteria</taxon>
        <taxon>Pseudomonadati</taxon>
        <taxon>Spirochaetota</taxon>
        <taxon>Spirochaetia</taxon>
        <taxon>Leptospirales</taxon>
        <taxon>Leptospiraceae</taxon>
        <taxon>Leptospira</taxon>
    </lineage>
</organism>
<name>A0A4R9GY61_9LEPT</name>
<protein>
    <submittedName>
        <fullName evidence="1">Uncharacterized protein</fullName>
    </submittedName>
</protein>
<comment type="caution">
    <text evidence="1">The sequence shown here is derived from an EMBL/GenBank/DDBJ whole genome shotgun (WGS) entry which is preliminary data.</text>
</comment>
<evidence type="ECO:0000313" key="1">
    <source>
        <dbReference type="EMBL" id="TGK36278.1"/>
    </source>
</evidence>
<dbReference type="OrthoDB" id="9948416at2"/>